<dbReference type="CDD" id="cd00139">
    <property type="entry name" value="PIPKc"/>
    <property type="match status" value="1"/>
</dbReference>
<feature type="domain" description="PH" evidence="3">
    <location>
        <begin position="203"/>
        <end position="306"/>
    </location>
</feature>
<dbReference type="GO" id="GO:0046854">
    <property type="term" value="P:phosphatidylinositol phosphate biosynthetic process"/>
    <property type="evidence" value="ECO:0007669"/>
    <property type="project" value="TreeGrafter"/>
</dbReference>
<keyword evidence="1" id="KW-0547">Nucleotide-binding</keyword>
<dbReference type="Pfam" id="PF00169">
    <property type="entry name" value="PH"/>
    <property type="match status" value="1"/>
</dbReference>
<feature type="domain" description="PIPK" evidence="4">
    <location>
        <begin position="347"/>
        <end position="689"/>
    </location>
</feature>
<dbReference type="Pfam" id="PF01504">
    <property type="entry name" value="PIP5K"/>
    <property type="match status" value="1"/>
</dbReference>
<keyword evidence="1" id="KW-0808">Transferase</keyword>
<feature type="compositionally biased region" description="Low complexity" evidence="2">
    <location>
        <begin position="11"/>
        <end position="28"/>
    </location>
</feature>
<feature type="compositionally biased region" description="Low complexity" evidence="2">
    <location>
        <begin position="372"/>
        <end position="386"/>
    </location>
</feature>
<dbReference type="InterPro" id="IPR002498">
    <property type="entry name" value="PInositol-4-P-4/5-kinase_core"/>
</dbReference>
<dbReference type="OMA" id="YISPSKM"/>
<dbReference type="InterPro" id="IPR023610">
    <property type="entry name" value="PInositol-4/5-P-5/4-kinase"/>
</dbReference>
<feature type="compositionally biased region" description="Low complexity" evidence="2">
    <location>
        <begin position="85"/>
        <end position="109"/>
    </location>
</feature>
<dbReference type="InterPro" id="IPR027483">
    <property type="entry name" value="PInositol-4-P-4/5-kinase_C_sf"/>
</dbReference>
<evidence type="ECO:0000313" key="6">
    <source>
        <dbReference type="Proteomes" id="UP000076078"/>
    </source>
</evidence>
<dbReference type="EMBL" id="LODT01000022">
    <property type="protein sequence ID" value="KYQ94365.1"/>
    <property type="molecule type" value="Genomic_DNA"/>
</dbReference>
<dbReference type="FunCoup" id="A0A151ZKC3">
    <property type="interactions" value="371"/>
</dbReference>
<dbReference type="PANTHER" id="PTHR23086:SF8">
    <property type="entry name" value="PHOSPHATIDYLINOSITOL 5-PHOSPHATE 4-KINASE, ISOFORM A"/>
    <property type="match status" value="1"/>
</dbReference>
<feature type="compositionally biased region" description="Basic and acidic residues" evidence="2">
    <location>
        <begin position="1"/>
        <end position="10"/>
    </location>
</feature>
<dbReference type="GO" id="GO:0005524">
    <property type="term" value="F:ATP binding"/>
    <property type="evidence" value="ECO:0007669"/>
    <property type="project" value="UniProtKB-UniRule"/>
</dbReference>
<accession>A0A151ZKC3</accession>
<keyword evidence="1" id="KW-0067">ATP-binding</keyword>
<dbReference type="SMART" id="SM00233">
    <property type="entry name" value="PH"/>
    <property type="match status" value="1"/>
</dbReference>
<dbReference type="InterPro" id="IPR027484">
    <property type="entry name" value="PInositol-4-P-5-kinase_N"/>
</dbReference>
<name>A0A151ZKC3_TIELA</name>
<evidence type="ECO:0000256" key="2">
    <source>
        <dbReference type="SAM" id="MobiDB-lite"/>
    </source>
</evidence>
<keyword evidence="6" id="KW-1185">Reference proteome</keyword>
<dbReference type="InterPro" id="IPR001849">
    <property type="entry name" value="PH_domain"/>
</dbReference>
<dbReference type="Proteomes" id="UP000076078">
    <property type="component" value="Unassembled WGS sequence"/>
</dbReference>
<feature type="region of interest" description="Disordered" evidence="2">
    <location>
        <begin position="367"/>
        <end position="395"/>
    </location>
</feature>
<evidence type="ECO:0000259" key="3">
    <source>
        <dbReference type="PROSITE" id="PS50003"/>
    </source>
</evidence>
<feature type="region of interest" description="Disordered" evidence="2">
    <location>
        <begin position="1"/>
        <end position="42"/>
    </location>
</feature>
<dbReference type="PANTHER" id="PTHR23086">
    <property type="entry name" value="PHOSPHATIDYLINOSITOL-4-PHOSPHATE 5-KINASE"/>
    <property type="match status" value="1"/>
</dbReference>
<dbReference type="InterPro" id="IPR011993">
    <property type="entry name" value="PH-like_dom_sf"/>
</dbReference>
<dbReference type="PROSITE" id="PS51455">
    <property type="entry name" value="PIPK"/>
    <property type="match status" value="1"/>
</dbReference>
<dbReference type="SMART" id="SM00330">
    <property type="entry name" value="PIPKc"/>
    <property type="match status" value="1"/>
</dbReference>
<dbReference type="Gene3D" id="3.30.810.10">
    <property type="entry name" value="2-Layer Sandwich"/>
    <property type="match status" value="1"/>
</dbReference>
<reference evidence="5 6" key="1">
    <citation type="submission" date="2015-12" db="EMBL/GenBank/DDBJ databases">
        <title>Dictyostelia acquired genes for synthesis and detection of signals that induce cell-type specialization by lateral gene transfer from prokaryotes.</title>
        <authorList>
            <person name="Gloeckner G."/>
            <person name="Schaap P."/>
        </authorList>
    </citation>
    <scope>NUCLEOTIDE SEQUENCE [LARGE SCALE GENOMIC DNA]</scope>
    <source>
        <strain evidence="5 6">TK</strain>
    </source>
</reference>
<keyword evidence="1" id="KW-0418">Kinase</keyword>
<dbReference type="SUPFAM" id="SSF50729">
    <property type="entry name" value="PH domain-like"/>
    <property type="match status" value="1"/>
</dbReference>
<gene>
    <name evidence="5" type="ORF">DLAC_04663</name>
</gene>
<dbReference type="AlphaFoldDB" id="A0A151ZKC3"/>
<dbReference type="SUPFAM" id="SSF56104">
    <property type="entry name" value="SAICAR synthase-like"/>
    <property type="match status" value="1"/>
</dbReference>
<evidence type="ECO:0000256" key="1">
    <source>
        <dbReference type="PROSITE-ProRule" id="PRU00781"/>
    </source>
</evidence>
<proteinExistence type="predicted"/>
<protein>
    <submittedName>
        <fullName evidence="5">Pleckstrin (PH) domain-containing protein</fullName>
    </submittedName>
</protein>
<dbReference type="InParanoid" id="A0A151ZKC3"/>
<dbReference type="OrthoDB" id="20783at2759"/>
<evidence type="ECO:0000313" key="5">
    <source>
        <dbReference type="EMBL" id="KYQ94365.1"/>
    </source>
</evidence>
<dbReference type="GO" id="GO:0005886">
    <property type="term" value="C:plasma membrane"/>
    <property type="evidence" value="ECO:0007669"/>
    <property type="project" value="TreeGrafter"/>
</dbReference>
<organism evidence="5 6">
    <name type="scientific">Tieghemostelium lacteum</name>
    <name type="common">Slime mold</name>
    <name type="synonym">Dictyostelium lacteum</name>
    <dbReference type="NCBI Taxonomy" id="361077"/>
    <lineage>
        <taxon>Eukaryota</taxon>
        <taxon>Amoebozoa</taxon>
        <taxon>Evosea</taxon>
        <taxon>Eumycetozoa</taxon>
        <taxon>Dictyostelia</taxon>
        <taxon>Dictyosteliales</taxon>
        <taxon>Raperosteliaceae</taxon>
        <taxon>Tieghemostelium</taxon>
    </lineage>
</organism>
<comment type="caution">
    <text evidence="5">The sequence shown here is derived from an EMBL/GenBank/DDBJ whole genome shotgun (WGS) entry which is preliminary data.</text>
</comment>
<feature type="region of interest" description="Disordered" evidence="2">
    <location>
        <begin position="81"/>
        <end position="151"/>
    </location>
</feature>
<evidence type="ECO:0000259" key="4">
    <source>
        <dbReference type="PROSITE" id="PS51455"/>
    </source>
</evidence>
<dbReference type="STRING" id="361077.A0A151ZKC3"/>
<sequence>MSESPTKNDSENNSLSDSINNSSGGNENDPPKTVWKGTQPFKNQSQKQFIDCYSPRVQSDNSITLSTSTSLENLTALEKDAQNANNSNSTNGTGTTTTTTTTSNPSPSGLGINLSTWFSGWKSKGNNSNNSNSNTGNSSSSSNSNTSGAQIGSAVLGKNTAGSNSSSSSNSLVGADISQLELEEEEDNICNSIDTTSSGNNKVVLREGFLNKQGHLRKNWLCRYFILTSKHLEYYNKDKQTLINKIPLGECDISMADIEIKKSHCFKITHKGTKRSFYLFSNEKPNTMEFERDSYEWIGAIQEVIDTINSSSDRSPSTTNVVVEGHRSYELVHCISHALLYSLGKISAASLTDLCLEDFQASETTNVNKEQSLSGSMNGSSISNGNSLGGSTGSTNSINSGTSQYSYKFTDYAPKVFRKIRELSNVNSADYMISLTQNSLLEEPSQGRSNSFFYFTSDKKLLIKTITTAEYEQLSKILPNYYFHLSQNPDSLIIRFYGLHYISPSKMKNTHFVVMENIFSTVEMDEVYDLKGSTLNRKANGKKVLMDLDFCTRIFISEELKLKFYKQIESDCNFLEKNGSMDYSLLLGIHYLKGKKLDASEIEAQNQSNSTSPSLFRKEMGGMIARTSTGELYDKIYYLSIIDILTVYNIKKQIEHTYKSVAYDTADSMSAVDPSTYNKRFKHYIQKVTGWTNNANNNSK</sequence>
<dbReference type="PROSITE" id="PS50003">
    <property type="entry name" value="PH_DOMAIN"/>
    <property type="match status" value="1"/>
</dbReference>
<dbReference type="Gene3D" id="2.30.29.30">
    <property type="entry name" value="Pleckstrin-homology domain (PH domain)/Phosphotyrosine-binding domain (PTB)"/>
    <property type="match status" value="1"/>
</dbReference>
<dbReference type="GO" id="GO:0016308">
    <property type="term" value="F:1-phosphatidylinositol-4-phosphate 5-kinase activity"/>
    <property type="evidence" value="ECO:0007669"/>
    <property type="project" value="TreeGrafter"/>
</dbReference>
<feature type="compositionally biased region" description="Low complexity" evidence="2">
    <location>
        <begin position="122"/>
        <end position="147"/>
    </location>
</feature>
<dbReference type="Gene3D" id="3.30.800.10">
    <property type="entry name" value="Phosphatidylinositol Phosphate Kinase II Beta"/>
    <property type="match status" value="1"/>
</dbReference>